<dbReference type="RefSeq" id="WP_017841325.1">
    <property type="nucleotide sequence ID" value="NZ_CP035467.1"/>
</dbReference>
<dbReference type="Pfam" id="PF02518">
    <property type="entry name" value="HATPase_c"/>
    <property type="match status" value="1"/>
</dbReference>
<evidence type="ECO:0000256" key="11">
    <source>
        <dbReference type="ARBA" id="ARBA00023012"/>
    </source>
</evidence>
<dbReference type="InterPro" id="IPR005467">
    <property type="entry name" value="His_kinase_dom"/>
</dbReference>
<dbReference type="EC" id="2.7.13.3" evidence="3"/>
<keyword evidence="6" id="KW-0812">Transmembrane</keyword>
<dbReference type="AlphaFoldDB" id="A0A4P9UKV0"/>
<dbReference type="EMBL" id="CP035467">
    <property type="protein sequence ID" value="QCW80963.1"/>
    <property type="molecule type" value="Genomic_DNA"/>
</dbReference>
<evidence type="ECO:0000256" key="12">
    <source>
        <dbReference type="ARBA" id="ARBA00023136"/>
    </source>
</evidence>
<dbReference type="GO" id="GO:0005524">
    <property type="term" value="F:ATP binding"/>
    <property type="evidence" value="ECO:0007669"/>
    <property type="project" value="UniProtKB-KW"/>
</dbReference>
<keyword evidence="15" id="KW-1185">Reference proteome</keyword>
<dbReference type="OrthoDB" id="9804645at2"/>
<comment type="catalytic activity">
    <reaction evidence="1">
        <text>ATP + protein L-histidine = ADP + protein N-phospho-L-histidine.</text>
        <dbReference type="EC" id="2.7.13.3"/>
    </reaction>
</comment>
<feature type="domain" description="Histidine kinase" evidence="13">
    <location>
        <begin position="244"/>
        <end position="458"/>
    </location>
</feature>
<dbReference type="InterPro" id="IPR003661">
    <property type="entry name" value="HisK_dim/P_dom"/>
</dbReference>
<dbReference type="InterPro" id="IPR036097">
    <property type="entry name" value="HisK_dim/P_sf"/>
</dbReference>
<proteinExistence type="predicted"/>
<keyword evidence="10" id="KW-1133">Transmembrane helix</keyword>
<keyword evidence="11" id="KW-0902">Two-component regulatory system</keyword>
<evidence type="ECO:0000256" key="1">
    <source>
        <dbReference type="ARBA" id="ARBA00000085"/>
    </source>
</evidence>
<evidence type="ECO:0000256" key="2">
    <source>
        <dbReference type="ARBA" id="ARBA00004141"/>
    </source>
</evidence>
<dbReference type="CDD" id="cd00075">
    <property type="entry name" value="HATPase"/>
    <property type="match status" value="1"/>
</dbReference>
<dbReference type="Pfam" id="PF08521">
    <property type="entry name" value="2CSK_N"/>
    <property type="match status" value="1"/>
</dbReference>
<evidence type="ECO:0000313" key="14">
    <source>
        <dbReference type="EMBL" id="QCW80963.1"/>
    </source>
</evidence>
<sequence>MRYSLKGVLLFALLSATIVIWAVTAYISYRVTRDEVVKLFNAELEQSAQALYSFVGQLLYKGSLNELWDLDSPEKMPPPDQQLTQLRKKISFQLIDKTEGLILRSKTAPKQPMSHSTNGYTKTEVAGHTWHVFSVSNDEDEYIVHVGQRDDIRQELKDEIANHLIKPLLISLPLFGLVIWIIVGRSLKPVNRLARQLAKREANYLKPLSTRWLPTEIIPVVESLNTLFIQLEKAFENERRFTADASHELKTPLAGLLTQAQVAIKTTDAGVRQQALSRIEQAVKRMTGLVQQLLTFSRIESDPSYLTKQPIKLSNEIIQIIAEMEPEAHKKQITMGFDNDTDSLVMVNSLLINILIRNIVDNAIKYTPRGGKILISLTAQGNRPCLCVEDSGPGIPTEQFENAYQRFYRCVETANHAQGSGLGLSMVKRIAALHHAELQMAQSRFGGLRIALLFQAQQTDYPVAPNINSDFFKKPPYAWHQLKK</sequence>
<evidence type="ECO:0000256" key="5">
    <source>
        <dbReference type="ARBA" id="ARBA00022679"/>
    </source>
</evidence>
<evidence type="ECO:0000259" key="13">
    <source>
        <dbReference type="PROSITE" id="PS50109"/>
    </source>
</evidence>
<dbReference type="InterPro" id="IPR013727">
    <property type="entry name" value="2CSK_N"/>
</dbReference>
<dbReference type="SMART" id="SM00387">
    <property type="entry name" value="HATPase_c"/>
    <property type="match status" value="1"/>
</dbReference>
<dbReference type="SUPFAM" id="SSF47384">
    <property type="entry name" value="Homodimeric domain of signal transducing histidine kinase"/>
    <property type="match status" value="1"/>
</dbReference>
<evidence type="ECO:0000256" key="8">
    <source>
        <dbReference type="ARBA" id="ARBA00022777"/>
    </source>
</evidence>
<keyword evidence="12" id="KW-0472">Membrane</keyword>
<dbReference type="STRING" id="675511.GCA_000341735_02835"/>
<dbReference type="Gene3D" id="1.10.287.130">
    <property type="match status" value="1"/>
</dbReference>
<evidence type="ECO:0000313" key="15">
    <source>
        <dbReference type="Proteomes" id="UP000305881"/>
    </source>
</evidence>
<dbReference type="GO" id="GO:0005886">
    <property type="term" value="C:plasma membrane"/>
    <property type="evidence" value="ECO:0007669"/>
    <property type="project" value="TreeGrafter"/>
</dbReference>
<keyword evidence="5" id="KW-0808">Transferase</keyword>
<dbReference type="PANTHER" id="PTHR45436">
    <property type="entry name" value="SENSOR HISTIDINE KINASE YKOH"/>
    <property type="match status" value="1"/>
</dbReference>
<dbReference type="PANTHER" id="PTHR45436:SF14">
    <property type="entry name" value="SENSOR PROTEIN QSEC"/>
    <property type="match status" value="1"/>
</dbReference>
<accession>A0A4P9UKV0</accession>
<dbReference type="GO" id="GO:0000155">
    <property type="term" value="F:phosphorelay sensor kinase activity"/>
    <property type="evidence" value="ECO:0007669"/>
    <property type="project" value="InterPro"/>
</dbReference>
<keyword evidence="9" id="KW-0067">ATP-binding</keyword>
<dbReference type="PROSITE" id="PS50109">
    <property type="entry name" value="HIS_KIN"/>
    <property type="match status" value="1"/>
</dbReference>
<dbReference type="InterPro" id="IPR004358">
    <property type="entry name" value="Sig_transdc_His_kin-like_C"/>
</dbReference>
<comment type="subcellular location">
    <subcellularLocation>
        <location evidence="2">Membrane</location>
        <topology evidence="2">Multi-pass membrane protein</topology>
    </subcellularLocation>
</comment>
<reference evidence="15" key="1">
    <citation type="journal article" date="2019" name="J. Bacteriol.">
        <title>A Mutagenic Screen Identifies a TonB-Dependent Receptor Required for the Lanthanide Metal Switch in the Type I Methanotroph 'Methylotuvimicrobium buryatense' 5GB1C.</title>
        <authorList>
            <person name="Groom J.D."/>
            <person name="Ford S.M."/>
            <person name="Pesesky M.W."/>
            <person name="Lidstrom M.E."/>
        </authorList>
    </citation>
    <scope>NUCLEOTIDE SEQUENCE [LARGE SCALE GENOMIC DNA]</scope>
    <source>
        <strain evidence="15">5GB1C</strain>
    </source>
</reference>
<dbReference type="Gene3D" id="1.20.5.1040">
    <property type="entry name" value="Sensor protein qsec"/>
    <property type="match status" value="1"/>
</dbReference>
<name>A0A4P9UKV0_METBY</name>
<evidence type="ECO:0000256" key="4">
    <source>
        <dbReference type="ARBA" id="ARBA00022553"/>
    </source>
</evidence>
<evidence type="ECO:0000256" key="6">
    <source>
        <dbReference type="ARBA" id="ARBA00022692"/>
    </source>
</evidence>
<organism evidence="14 15">
    <name type="scientific">Methylotuvimicrobium buryatense</name>
    <name type="common">Methylomicrobium buryatense</name>
    <dbReference type="NCBI Taxonomy" id="95641"/>
    <lineage>
        <taxon>Bacteria</taxon>
        <taxon>Pseudomonadati</taxon>
        <taxon>Pseudomonadota</taxon>
        <taxon>Gammaproteobacteria</taxon>
        <taxon>Methylococcales</taxon>
        <taxon>Methylococcaceae</taxon>
        <taxon>Methylotuvimicrobium</taxon>
    </lineage>
</organism>
<dbReference type="PRINTS" id="PR00344">
    <property type="entry name" value="BCTRLSENSOR"/>
</dbReference>
<evidence type="ECO:0000256" key="9">
    <source>
        <dbReference type="ARBA" id="ARBA00022840"/>
    </source>
</evidence>
<dbReference type="Gene3D" id="3.30.565.10">
    <property type="entry name" value="Histidine kinase-like ATPase, C-terminal domain"/>
    <property type="match status" value="1"/>
</dbReference>
<dbReference type="InterPro" id="IPR036890">
    <property type="entry name" value="HATPase_C_sf"/>
</dbReference>
<dbReference type="CDD" id="cd00082">
    <property type="entry name" value="HisKA"/>
    <property type="match status" value="1"/>
</dbReference>
<dbReference type="InterPro" id="IPR050428">
    <property type="entry name" value="TCS_sensor_his_kinase"/>
</dbReference>
<keyword evidence="7" id="KW-0547">Nucleotide-binding</keyword>
<dbReference type="SMART" id="SM00388">
    <property type="entry name" value="HisKA"/>
    <property type="match status" value="1"/>
</dbReference>
<evidence type="ECO:0000256" key="10">
    <source>
        <dbReference type="ARBA" id="ARBA00022989"/>
    </source>
</evidence>
<evidence type="ECO:0000256" key="7">
    <source>
        <dbReference type="ARBA" id="ARBA00022741"/>
    </source>
</evidence>
<protein>
    <recommendedName>
        <fullName evidence="3">histidine kinase</fullName>
        <ecNumber evidence="3">2.7.13.3</ecNumber>
    </recommendedName>
</protein>
<dbReference type="SUPFAM" id="SSF55874">
    <property type="entry name" value="ATPase domain of HSP90 chaperone/DNA topoisomerase II/histidine kinase"/>
    <property type="match status" value="1"/>
</dbReference>
<dbReference type="Pfam" id="PF00512">
    <property type="entry name" value="HisKA"/>
    <property type="match status" value="1"/>
</dbReference>
<keyword evidence="4" id="KW-0597">Phosphoprotein</keyword>
<dbReference type="Proteomes" id="UP000305881">
    <property type="component" value="Chromosome"/>
</dbReference>
<dbReference type="KEGG" id="mbur:EQU24_00855"/>
<evidence type="ECO:0000256" key="3">
    <source>
        <dbReference type="ARBA" id="ARBA00012438"/>
    </source>
</evidence>
<keyword evidence="8 14" id="KW-0418">Kinase</keyword>
<gene>
    <name evidence="14" type="ORF">EQU24_00855</name>
</gene>
<dbReference type="InterPro" id="IPR003594">
    <property type="entry name" value="HATPase_dom"/>
</dbReference>